<organism evidence="2 3">
    <name type="scientific">Tieghemiomyces parasiticus</name>
    <dbReference type="NCBI Taxonomy" id="78921"/>
    <lineage>
        <taxon>Eukaryota</taxon>
        <taxon>Fungi</taxon>
        <taxon>Fungi incertae sedis</taxon>
        <taxon>Zoopagomycota</taxon>
        <taxon>Kickxellomycotina</taxon>
        <taxon>Dimargaritomycetes</taxon>
        <taxon>Dimargaritales</taxon>
        <taxon>Dimargaritaceae</taxon>
        <taxon>Tieghemiomyces</taxon>
    </lineage>
</organism>
<dbReference type="AlphaFoldDB" id="A0A9W7ZVB8"/>
<feature type="compositionally biased region" description="Polar residues" evidence="1">
    <location>
        <begin position="460"/>
        <end position="471"/>
    </location>
</feature>
<feature type="region of interest" description="Disordered" evidence="1">
    <location>
        <begin position="140"/>
        <end position="171"/>
    </location>
</feature>
<accession>A0A9W7ZVB8</accession>
<evidence type="ECO:0000313" key="3">
    <source>
        <dbReference type="Proteomes" id="UP001150569"/>
    </source>
</evidence>
<feature type="compositionally biased region" description="Polar residues" evidence="1">
    <location>
        <begin position="140"/>
        <end position="157"/>
    </location>
</feature>
<comment type="caution">
    <text evidence="2">The sequence shown here is derived from an EMBL/GenBank/DDBJ whole genome shotgun (WGS) entry which is preliminary data.</text>
</comment>
<dbReference type="EMBL" id="JANBPT010000545">
    <property type="protein sequence ID" value="KAJ1917339.1"/>
    <property type="molecule type" value="Genomic_DNA"/>
</dbReference>
<feature type="compositionally biased region" description="Basic and acidic residues" evidence="1">
    <location>
        <begin position="401"/>
        <end position="412"/>
    </location>
</feature>
<evidence type="ECO:0000256" key="1">
    <source>
        <dbReference type="SAM" id="MobiDB-lite"/>
    </source>
</evidence>
<feature type="compositionally biased region" description="Polar residues" evidence="1">
    <location>
        <begin position="36"/>
        <end position="45"/>
    </location>
</feature>
<keyword evidence="3" id="KW-1185">Reference proteome</keyword>
<sequence length="502" mass="52475">MVSQPYGGVTPPSSQQATEQTLDELEQLFQQLVTLDDGVTTSTGGSKDGDDVTTGSDASALPTVEITSDSLGSATNDAPIYTAAPAAVLLDQTYDPFLTPPVHPHQPGEANPTDPTTVTTGTAEAYEDAAARILEALGGSVSSNYSPQSSDAMPSTTRGGGGSDDNDLSGSSQDLSVEAIQAYMAQMKLEVPELASFLDQLSLEQQQQQGGTESAALASGAASQFAPANHLAPSNGLSGDTRRPRVTSEVDALLLNAAGLLDTTNDQHMGQLPTMSTDRDPVDLLVANEDYGGTASQDLMQMVMEELQLERKQGGLATAGMPGGGLDTDLLVRLAHLHESDPTLARASTVHLSEVNRVASSPQGDQFEEVSESDEAASTDEDVTDTSSEEGRSDTDDETEKDNMARGRDEFARPIAPLRQHRVAHPTQAVHGPDGRVAHHTSPASPQSAVRPNPPEGASPSPSNTSETTALRQPPSPSSLEAIDPNLKMPVDVSSDNLVCCK</sequence>
<reference evidence="2" key="1">
    <citation type="submission" date="2022-07" db="EMBL/GenBank/DDBJ databases">
        <title>Phylogenomic reconstructions and comparative analyses of Kickxellomycotina fungi.</title>
        <authorList>
            <person name="Reynolds N.K."/>
            <person name="Stajich J.E."/>
            <person name="Barry K."/>
            <person name="Grigoriev I.V."/>
            <person name="Crous P."/>
            <person name="Smith M.E."/>
        </authorList>
    </citation>
    <scope>NUCLEOTIDE SEQUENCE</scope>
    <source>
        <strain evidence="2">RSA 861</strain>
    </source>
</reference>
<feature type="region of interest" description="Disordered" evidence="1">
    <location>
        <begin position="97"/>
        <end position="119"/>
    </location>
</feature>
<evidence type="ECO:0000313" key="2">
    <source>
        <dbReference type="EMBL" id="KAJ1917339.1"/>
    </source>
</evidence>
<feature type="compositionally biased region" description="Acidic residues" evidence="1">
    <location>
        <begin position="366"/>
        <end position="388"/>
    </location>
</feature>
<dbReference type="Proteomes" id="UP001150569">
    <property type="component" value="Unassembled WGS sequence"/>
</dbReference>
<name>A0A9W7ZVB8_9FUNG</name>
<feature type="region of interest" description="Disordered" evidence="1">
    <location>
        <begin position="36"/>
        <end position="61"/>
    </location>
</feature>
<feature type="region of interest" description="Disordered" evidence="1">
    <location>
        <begin position="355"/>
        <end position="502"/>
    </location>
</feature>
<gene>
    <name evidence="2" type="ORF">IWQ60_007808</name>
</gene>
<proteinExistence type="predicted"/>
<protein>
    <submittedName>
        <fullName evidence="2">Uncharacterized protein</fullName>
    </submittedName>
</protein>